<reference evidence="3 4" key="1">
    <citation type="submission" date="2019-02" db="EMBL/GenBank/DDBJ databases">
        <title>Deep-cultivation of Planctomycetes and their phenomic and genomic characterization uncovers novel biology.</title>
        <authorList>
            <person name="Wiegand S."/>
            <person name="Jogler M."/>
            <person name="Boedeker C."/>
            <person name="Pinto D."/>
            <person name="Vollmers J."/>
            <person name="Rivas-Marin E."/>
            <person name="Kohn T."/>
            <person name="Peeters S.H."/>
            <person name="Heuer A."/>
            <person name="Rast P."/>
            <person name="Oberbeckmann S."/>
            <person name="Bunk B."/>
            <person name="Jeske O."/>
            <person name="Meyerdierks A."/>
            <person name="Storesund J.E."/>
            <person name="Kallscheuer N."/>
            <person name="Luecker S."/>
            <person name="Lage O.M."/>
            <person name="Pohl T."/>
            <person name="Merkel B.J."/>
            <person name="Hornburger P."/>
            <person name="Mueller R.-W."/>
            <person name="Bruemmer F."/>
            <person name="Labrenz M."/>
            <person name="Spormann A.M."/>
            <person name="Op Den Camp H."/>
            <person name="Overmann J."/>
            <person name="Amann R."/>
            <person name="Jetten M.S.M."/>
            <person name="Mascher T."/>
            <person name="Medema M.H."/>
            <person name="Devos D.P."/>
            <person name="Kaster A.-K."/>
            <person name="Ovreas L."/>
            <person name="Rohde M."/>
            <person name="Galperin M.Y."/>
            <person name="Jogler C."/>
        </authorList>
    </citation>
    <scope>NUCLEOTIDE SEQUENCE [LARGE SCALE GENOMIC DNA]</scope>
    <source>
        <strain evidence="3 4">Poly51</strain>
    </source>
</reference>
<evidence type="ECO:0000313" key="3">
    <source>
        <dbReference type="EMBL" id="TWU54746.1"/>
    </source>
</evidence>
<dbReference type="AlphaFoldDB" id="A0A5C6F405"/>
<evidence type="ECO:0000256" key="1">
    <source>
        <dbReference type="SAM" id="MobiDB-lite"/>
    </source>
</evidence>
<organism evidence="3 4">
    <name type="scientific">Rubripirellula tenax</name>
    <dbReference type="NCBI Taxonomy" id="2528015"/>
    <lineage>
        <taxon>Bacteria</taxon>
        <taxon>Pseudomonadati</taxon>
        <taxon>Planctomycetota</taxon>
        <taxon>Planctomycetia</taxon>
        <taxon>Pirellulales</taxon>
        <taxon>Pirellulaceae</taxon>
        <taxon>Rubripirellula</taxon>
    </lineage>
</organism>
<comment type="caution">
    <text evidence="3">The sequence shown here is derived from an EMBL/GenBank/DDBJ whole genome shotgun (WGS) entry which is preliminary data.</text>
</comment>
<dbReference type="EMBL" id="SJPW01000004">
    <property type="protein sequence ID" value="TWU54746.1"/>
    <property type="molecule type" value="Genomic_DNA"/>
</dbReference>
<evidence type="ECO:0008006" key="5">
    <source>
        <dbReference type="Google" id="ProtNLM"/>
    </source>
</evidence>
<dbReference type="InterPro" id="IPR011044">
    <property type="entry name" value="Quino_amine_DH_bsu"/>
</dbReference>
<name>A0A5C6F405_9BACT</name>
<dbReference type="Gene3D" id="2.130.10.10">
    <property type="entry name" value="YVTN repeat-like/Quinoprotein amine dehydrogenase"/>
    <property type="match status" value="1"/>
</dbReference>
<dbReference type="InterPro" id="IPR015943">
    <property type="entry name" value="WD40/YVTN_repeat-like_dom_sf"/>
</dbReference>
<keyword evidence="2" id="KW-1133">Transmembrane helix</keyword>
<dbReference type="SUPFAM" id="SSF50969">
    <property type="entry name" value="YVTN repeat-like/Quinoprotein amine dehydrogenase"/>
    <property type="match status" value="1"/>
</dbReference>
<feature type="region of interest" description="Disordered" evidence="1">
    <location>
        <begin position="1"/>
        <end position="26"/>
    </location>
</feature>
<protein>
    <recommendedName>
        <fullName evidence="5">WD40 repeat domain-containing protein</fullName>
    </recommendedName>
</protein>
<keyword evidence="2" id="KW-0812">Transmembrane</keyword>
<dbReference type="Proteomes" id="UP000318288">
    <property type="component" value="Unassembled WGS sequence"/>
</dbReference>
<feature type="transmembrane region" description="Helical" evidence="2">
    <location>
        <begin position="37"/>
        <end position="59"/>
    </location>
</feature>
<gene>
    <name evidence="3" type="ORF">Poly51_34650</name>
</gene>
<keyword evidence="2" id="KW-0472">Membrane</keyword>
<evidence type="ECO:0000256" key="2">
    <source>
        <dbReference type="SAM" id="Phobius"/>
    </source>
</evidence>
<sequence length="519" mass="57634">MPASTPAGECSECRLPSGNHDSADHQRHDKKFRIRRLHVLADVMWLLGVLLLYICSWPACEFMIPEDRKVVSISEDGRYLATVRSPAKLVKTFSGRVEHKGDQPPQGPIEIWDARGGAMIQSINCGTDIVGAVHLMDHGNLVVVSFHDGTGRNSYISTWNKGTTQTTISRIRGTLHSCADVDGTTIAVVMENFSGAKLIDLRSGKELSQFASGQFQMTALSSDGSRVVTVERGIEDGYQIRVLETGTGNQIGSFLEPNYPKAFTLSPDQETLWIVVADDANFEVSLHGWDIESQQRHTSITPAYKSQSHAILRSAYNLTFLTPSFLQVTAAGHYPALIQVHEESIEIVDADTSGDLFTDDGSLQVSMEYDPAGNELLIVRRMVERGEVFRLATSGLLLGLSPDMRYVAIPKLQTNGLSAFRERLSGLLQSPPQHTPRSAREIHAVDLRDGTSRLVGVMPRHRFKHFVSDGFIDGGKRILINNYIWEFPGHRPWAMILLLPSLLVVAMVWTVKRWRHAEP</sequence>
<accession>A0A5C6F405</accession>
<feature type="transmembrane region" description="Helical" evidence="2">
    <location>
        <begin position="493"/>
        <end position="511"/>
    </location>
</feature>
<evidence type="ECO:0000313" key="4">
    <source>
        <dbReference type="Proteomes" id="UP000318288"/>
    </source>
</evidence>
<keyword evidence="4" id="KW-1185">Reference proteome</keyword>
<proteinExistence type="predicted"/>